<organism evidence="3 4">
    <name type="scientific">Rosa chinensis</name>
    <name type="common">China rose</name>
    <dbReference type="NCBI Taxonomy" id="74649"/>
    <lineage>
        <taxon>Eukaryota</taxon>
        <taxon>Viridiplantae</taxon>
        <taxon>Streptophyta</taxon>
        <taxon>Embryophyta</taxon>
        <taxon>Tracheophyta</taxon>
        <taxon>Spermatophyta</taxon>
        <taxon>Magnoliopsida</taxon>
        <taxon>eudicotyledons</taxon>
        <taxon>Gunneridae</taxon>
        <taxon>Pentapetalae</taxon>
        <taxon>rosids</taxon>
        <taxon>fabids</taxon>
        <taxon>Rosales</taxon>
        <taxon>Rosaceae</taxon>
        <taxon>Rosoideae</taxon>
        <taxon>Rosoideae incertae sedis</taxon>
        <taxon>Rosa</taxon>
    </lineage>
</organism>
<reference evidence="3 4" key="1">
    <citation type="journal article" date="2018" name="Nat. Genet.">
        <title>The Rosa genome provides new insights in the design of modern roses.</title>
        <authorList>
            <person name="Bendahmane M."/>
        </authorList>
    </citation>
    <scope>NUCLEOTIDE SEQUENCE [LARGE SCALE GENOMIC DNA]</scope>
    <source>
        <strain evidence="4">cv. Old Blush</strain>
    </source>
</reference>
<evidence type="ECO:0000313" key="4">
    <source>
        <dbReference type="Proteomes" id="UP000238479"/>
    </source>
</evidence>
<dbReference type="InterPro" id="IPR032675">
    <property type="entry name" value="LRR_dom_sf"/>
</dbReference>
<comment type="caution">
    <text evidence="3">The sequence shown here is derived from an EMBL/GenBank/DDBJ whole genome shotgun (WGS) entry which is preliminary data.</text>
</comment>
<dbReference type="AlphaFoldDB" id="A0A2P6QHE7"/>
<dbReference type="OMA" id="IESAHCK"/>
<protein>
    <submittedName>
        <fullName evidence="3">Putative leucine-rich repeat domain, L domain-containing protein</fullName>
    </submittedName>
</protein>
<gene>
    <name evidence="3" type="ORF">RchiOBHm_Chr5g0059461</name>
</gene>
<evidence type="ECO:0000259" key="2">
    <source>
        <dbReference type="Pfam" id="PF23286"/>
    </source>
</evidence>
<dbReference type="PANTHER" id="PTHR47186:SF3">
    <property type="entry name" value="OS09G0267800 PROTEIN"/>
    <property type="match status" value="1"/>
</dbReference>
<feature type="domain" description="Disease resistance protein RPS4B/Roq1-like leucine-rich repeats" evidence="2">
    <location>
        <begin position="73"/>
        <end position="156"/>
    </location>
</feature>
<accession>A0A2P6QHE7</accession>
<dbReference type="Proteomes" id="UP000238479">
    <property type="component" value="Chromosome 5"/>
</dbReference>
<proteinExistence type="predicted"/>
<keyword evidence="1" id="KW-0611">Plant defense</keyword>
<feature type="domain" description="Disease resistance protein RPS4B/Roq1-like leucine-rich repeats" evidence="2">
    <location>
        <begin position="207"/>
        <end position="303"/>
    </location>
</feature>
<sequence length="517" mass="59427">MENLKSLNLRECKFLTHSPDLSGSPNLEFLDLSYCTSLKKVHPSVGSLKKLVRLNLFYCSNLVRLPGKVNWRSLRFITLAGCTRLESFPEIEGEMKYMTSLWLNDTAIKSLPSSIGYLINLQELWLQHCGNLTDLPCSIYELQNLKHVWLSECRKLVTFPNKVDSEVLPTYSKVSHDNCDSLSKRKRRSEGSSLDPEPDTEFNLALPWLRRFSASGSNLSNIDFLASLDCASTLEELDLSVSPIVVLPECINKFVKLRELNLRGCRRLVEIPKLPSRIGRLLLRDCVSLERISKLSNILERKESQIMIKKMDLTNCWRLCQNLVEMANKDDDEVDADLFSRLLSSQQSKFTITFPVPRSEVPKWFSYQMEFKGGRQFEFCIETLANFKWDNTGLAVCVAVDQIVHKVSAVCCFDVRIYINEVQVFDYDSNGLDVQVDSRESDHVWLHYVPFLEMCHPSPFHHCRVGYTRPLPPFKCRVTIDQWKNIDVFLKSCGVQLVMPPNEDVCLKLIPAENLKH</sequence>
<dbReference type="InterPro" id="IPR058546">
    <property type="entry name" value="RPS4B/Roq1-like_LRR"/>
</dbReference>
<dbReference type="PANTHER" id="PTHR47186">
    <property type="entry name" value="LEUCINE-RICH REPEAT-CONTAINING PROTEIN 57"/>
    <property type="match status" value="1"/>
</dbReference>
<name>A0A2P6QHE7_ROSCH</name>
<dbReference type="Gene3D" id="3.80.10.10">
    <property type="entry name" value="Ribonuclease Inhibitor"/>
    <property type="match status" value="2"/>
</dbReference>
<dbReference type="Pfam" id="PF23286">
    <property type="entry name" value="LRR_13"/>
    <property type="match status" value="2"/>
</dbReference>
<evidence type="ECO:0000313" key="3">
    <source>
        <dbReference type="EMBL" id="PRQ33606.1"/>
    </source>
</evidence>
<dbReference type="SUPFAM" id="SSF52058">
    <property type="entry name" value="L domain-like"/>
    <property type="match status" value="1"/>
</dbReference>
<evidence type="ECO:0000256" key="1">
    <source>
        <dbReference type="ARBA" id="ARBA00022821"/>
    </source>
</evidence>
<dbReference type="EMBL" id="PDCK01000043">
    <property type="protein sequence ID" value="PRQ33606.1"/>
    <property type="molecule type" value="Genomic_DNA"/>
</dbReference>
<keyword evidence="4" id="KW-1185">Reference proteome</keyword>
<dbReference type="Gramene" id="PRQ33606">
    <property type="protein sequence ID" value="PRQ33606"/>
    <property type="gene ID" value="RchiOBHm_Chr5g0059461"/>
</dbReference>
<dbReference type="STRING" id="74649.A0A2P6QHE7"/>